<feature type="signal peptide" evidence="6">
    <location>
        <begin position="1"/>
        <end position="18"/>
    </location>
</feature>
<keyword evidence="4" id="KW-0472">Membrane</keyword>
<evidence type="ECO:0000256" key="5">
    <source>
        <dbReference type="ARBA" id="ARBA00023237"/>
    </source>
</evidence>
<evidence type="ECO:0000256" key="2">
    <source>
        <dbReference type="ARBA" id="ARBA00006275"/>
    </source>
</evidence>
<evidence type="ECO:0000256" key="3">
    <source>
        <dbReference type="ARBA" id="ARBA00022729"/>
    </source>
</evidence>
<dbReference type="SUPFAM" id="SSF48452">
    <property type="entry name" value="TPR-like"/>
    <property type="match status" value="1"/>
</dbReference>
<evidence type="ECO:0000313" key="10">
    <source>
        <dbReference type="Proteomes" id="UP000830401"/>
    </source>
</evidence>
<evidence type="ECO:0000259" key="8">
    <source>
        <dbReference type="Pfam" id="PF14322"/>
    </source>
</evidence>
<evidence type="ECO:0000256" key="4">
    <source>
        <dbReference type="ARBA" id="ARBA00023136"/>
    </source>
</evidence>
<dbReference type="InterPro" id="IPR012944">
    <property type="entry name" value="SusD_RagB_dom"/>
</dbReference>
<dbReference type="Pfam" id="PF07980">
    <property type="entry name" value="SusD_RagB"/>
    <property type="match status" value="1"/>
</dbReference>
<evidence type="ECO:0000259" key="7">
    <source>
        <dbReference type="Pfam" id="PF07980"/>
    </source>
</evidence>
<dbReference type="CDD" id="cd08977">
    <property type="entry name" value="SusD"/>
    <property type="match status" value="1"/>
</dbReference>
<dbReference type="EMBL" id="CP095062">
    <property type="protein sequence ID" value="UOQ68561.1"/>
    <property type="molecule type" value="Genomic_DNA"/>
</dbReference>
<dbReference type="InterPro" id="IPR011990">
    <property type="entry name" value="TPR-like_helical_dom_sf"/>
</dbReference>
<name>A0ABY4GCN6_9BACT</name>
<feature type="chain" id="PRO_5046918643" evidence="6">
    <location>
        <begin position="19"/>
        <end position="501"/>
    </location>
</feature>
<feature type="domain" description="SusD-like N-terminal" evidence="8">
    <location>
        <begin position="41"/>
        <end position="215"/>
    </location>
</feature>
<keyword evidence="9" id="KW-0614">Plasmid</keyword>
<comment type="subcellular location">
    <subcellularLocation>
        <location evidence="1">Cell outer membrane</location>
    </subcellularLocation>
</comment>
<geneLocation type="plasmid" evidence="9 10">
    <name>unnamed1</name>
</geneLocation>
<feature type="domain" description="RagB/SusD" evidence="7">
    <location>
        <begin position="331"/>
        <end position="501"/>
    </location>
</feature>
<gene>
    <name evidence="9" type="ORF">MUN86_23950</name>
</gene>
<keyword evidence="10" id="KW-1185">Reference proteome</keyword>
<dbReference type="Proteomes" id="UP000830401">
    <property type="component" value="Plasmid unnamed1"/>
</dbReference>
<dbReference type="InterPro" id="IPR033985">
    <property type="entry name" value="SusD-like_N"/>
</dbReference>
<evidence type="ECO:0000313" key="9">
    <source>
        <dbReference type="EMBL" id="UOQ68561.1"/>
    </source>
</evidence>
<dbReference type="PROSITE" id="PS51257">
    <property type="entry name" value="PROKAR_LIPOPROTEIN"/>
    <property type="match status" value="1"/>
</dbReference>
<evidence type="ECO:0000256" key="1">
    <source>
        <dbReference type="ARBA" id="ARBA00004442"/>
    </source>
</evidence>
<evidence type="ECO:0000256" key="6">
    <source>
        <dbReference type="SAM" id="SignalP"/>
    </source>
</evidence>
<protein>
    <submittedName>
        <fullName evidence="9">RagB/SusD family nutrient uptake outer membrane protein</fullName>
    </submittedName>
</protein>
<sequence>MKKAYILPLCALALLASCDDFLQKEPLTSITPNNFFTSGDDAESSITAVYDALQGAGAYGQDLFTMGEMPSDNTTSVSNDVNALETIAWTPNTSQVGNVFRQAYLGINRANIVLKYVPTITMDTLRRSQIQGEARFVRALCYFNLVRAYGGVPLRLEPTETAQPSELNLPRATPEQVYEQVVTDLQKAAIQMPPTAASNLNRATKNSANALLARVQVTQRNWAAAQAAAGKVIAANIQLNNSFRALFPAENKGAESLFEIQFAGTPDGGNLLPDEILPFPLTTYSFSKFNLPTAELIAYADTVNDQRWSYVGNVVNSAGKFLGRNHVSYIDSRKNQAISSSNSAINDRGNFPYKWTSSGNNFNSIDNSYVLRYAEVLLNYAEAVNEQNGPSTDALAKLNLVRQRAGLAALTMGSAQAASKQALRNEIDRQRRLELAFEGERWWDLLRYARHNQVEAGAHTVTALDLIAQFRKGARDVNYLLFPLPQAEINNNPQLQQNPGY</sequence>
<dbReference type="Gene3D" id="1.25.40.390">
    <property type="match status" value="1"/>
</dbReference>
<dbReference type="Pfam" id="PF14322">
    <property type="entry name" value="SusD-like_3"/>
    <property type="match status" value="1"/>
</dbReference>
<organism evidence="9 10">
    <name type="scientific">Hymenobacter volaticus</name>
    <dbReference type="NCBI Taxonomy" id="2932254"/>
    <lineage>
        <taxon>Bacteria</taxon>
        <taxon>Pseudomonadati</taxon>
        <taxon>Bacteroidota</taxon>
        <taxon>Cytophagia</taxon>
        <taxon>Cytophagales</taxon>
        <taxon>Hymenobacteraceae</taxon>
        <taxon>Hymenobacter</taxon>
    </lineage>
</organism>
<keyword evidence="5" id="KW-0998">Cell outer membrane</keyword>
<reference evidence="9" key="1">
    <citation type="submission" date="2022-04" db="EMBL/GenBank/DDBJ databases">
        <title>Hymenobacter sp. isolated from the air.</title>
        <authorList>
            <person name="Won M."/>
            <person name="Lee C.-M."/>
            <person name="Woen H.-Y."/>
            <person name="Kwon S.-W."/>
        </authorList>
    </citation>
    <scope>NUCLEOTIDE SEQUENCE</scope>
    <source>
        <strain evidence="9">5420S-77</strain>
        <plasmid evidence="9">unnamed1</plasmid>
    </source>
</reference>
<accession>A0ABY4GCN6</accession>
<proteinExistence type="inferred from homology"/>
<comment type="similarity">
    <text evidence="2">Belongs to the SusD family.</text>
</comment>
<keyword evidence="3 6" id="KW-0732">Signal</keyword>
<dbReference type="RefSeq" id="WP_245125901.1">
    <property type="nucleotide sequence ID" value="NZ_CP095062.1"/>
</dbReference>